<dbReference type="RefSeq" id="WP_012792833.1">
    <property type="nucleotide sequence ID" value="NC_013132.1"/>
</dbReference>
<evidence type="ECO:0000313" key="3">
    <source>
        <dbReference type="Proteomes" id="UP000002215"/>
    </source>
</evidence>
<dbReference type="InterPro" id="IPR025667">
    <property type="entry name" value="SprB_repeat"/>
</dbReference>
<dbReference type="Pfam" id="PF13573">
    <property type="entry name" value="SprB"/>
    <property type="match status" value="2"/>
</dbReference>
<feature type="chain" id="PRO_5037539564" evidence="1">
    <location>
        <begin position="24"/>
        <end position="885"/>
    </location>
</feature>
<name>A0A979G8E9_CHIPD</name>
<gene>
    <name evidence="2" type="ordered locus">Cpin_5234</name>
</gene>
<accession>A0A979G8E9</accession>
<dbReference type="KEGG" id="cpi:Cpin_5234"/>
<keyword evidence="1" id="KW-0732">Signal</keyword>
<feature type="signal peptide" evidence="1">
    <location>
        <begin position="1"/>
        <end position="23"/>
    </location>
</feature>
<dbReference type="Pfam" id="PF13585">
    <property type="entry name" value="CHU_C"/>
    <property type="match status" value="1"/>
</dbReference>
<dbReference type="AlphaFoldDB" id="A0A979G8E9"/>
<protein>
    <submittedName>
        <fullName evidence="2">Conserved repeat domain protein</fullName>
    </submittedName>
</protein>
<evidence type="ECO:0000256" key="1">
    <source>
        <dbReference type="SAM" id="SignalP"/>
    </source>
</evidence>
<reference evidence="3" key="1">
    <citation type="submission" date="2009-08" db="EMBL/GenBank/DDBJ databases">
        <title>The complete genome of Chitinophaga pinensis DSM 2588.</title>
        <authorList>
            <consortium name="US DOE Joint Genome Institute (JGI-PGF)"/>
            <person name="Lucas S."/>
            <person name="Copeland A."/>
            <person name="Lapidus A."/>
            <person name="Glavina del Rio T."/>
            <person name="Dalin E."/>
            <person name="Tice H."/>
            <person name="Bruce D."/>
            <person name="Goodwin L."/>
            <person name="Pitluck S."/>
            <person name="Kyrpides N."/>
            <person name="Mavromatis K."/>
            <person name="Ivanova N."/>
            <person name="Mikhailova N."/>
            <person name="Sims D."/>
            <person name="Meinche L."/>
            <person name="Brettin T."/>
            <person name="Detter J.C."/>
            <person name="Han C."/>
            <person name="Larimer F."/>
            <person name="Land M."/>
            <person name="Hauser L."/>
            <person name="Markowitz V."/>
            <person name="Cheng J.-F."/>
            <person name="Hugenholtz P."/>
            <person name="Woyke T."/>
            <person name="Wu D."/>
            <person name="Spring S."/>
            <person name="Klenk H.-P."/>
            <person name="Eisen J.A."/>
        </authorList>
    </citation>
    <scope>NUCLEOTIDE SEQUENCE [LARGE SCALE GENOMIC DNA]</scope>
    <source>
        <strain evidence="3">ATCC 43595 / DSM 2588 / LMG 13176 / NBRC 15968 / NCIMB 11800 / UQM 2034</strain>
    </source>
</reference>
<evidence type="ECO:0000313" key="2">
    <source>
        <dbReference type="EMBL" id="ACU62665.1"/>
    </source>
</evidence>
<sequence>MRSRLLPMLVLLHLIYCRITAQVAGFTVPDTVCVNQTFNIQNNSTGGTTYFWNFCSGSLFSTPVVTHLTNINGALRTPTFLAIAEDAGNYYAFITNNIGELVRYSFGNSYLNTPTADNFGSLGGVIPNHTQGVQVIQDGNNWYVIIVGGTSEIAPRIVRISFGNALSNAPVSSVNWGNLGNMDYPHDLYITRQGSNYYGFTVNFLSNSVTRFDFGNSVANTPTAINLGNVGSLNHPTGIFATQDNGNWYVFVTNEGTNSISRMDFGNSLANTPTGVNLGDGGGIIDGPRDISVIRDCGKIFGLVVSAGASDLTRIDFTGGITSGFTATSLNSGGGFSFPHSISTIFREGNDLYAFVTNATGQKISRFVFNSCNTSSISNSTLQNPPPVSYTQAGTYTINLLMNESSPTQSTFCRTVVVLNPPTVNLGPDQAICEGATSVLDAGAGFSSYLWSTGETSQTITVSDPGTYSVVVSNGGCTATDAVVVTRSQVLNMTATVTDVTCNTPQGSIAINMTGGTAPYTYATGGVSNGNSNVFNNLQPGMYTVRVVDNGGCTISRIVEVKKDETKVLDAEATVTPPDCSGRGSISVQIKEGPPPYEYALDAGVYQPSPTFNGVAPGDYIVHVRNASCVVDIPVTVAQGSVMQLSVNSVDESCSQADGQIAATVSGGTPPYTYTWNNTAGTGTLRNLSAGNYALVVTDQHNCQVDTSITLQNISEPPVVITNNDTTINIGQSVQLHAINAVDYAWTPVSGLSCADCANPVATPRETTTYTVTTVTGRNCVKTDLVTINIIFNNSLYIPTAFTPNGDGVNDRFVIKSHGIAHYNIRIFNRWGQQLFASNNLSTHWDGRFGEVLQPAGSYVYIVNYSYFGHENEDITEKGTLTLIR</sequence>
<dbReference type="InterPro" id="IPR026341">
    <property type="entry name" value="T9SS_type_B"/>
</dbReference>
<proteinExistence type="predicted"/>
<dbReference type="NCBIfam" id="TIGR04131">
    <property type="entry name" value="Bac_Flav_CTERM"/>
    <property type="match status" value="1"/>
</dbReference>
<dbReference type="Proteomes" id="UP000002215">
    <property type="component" value="Chromosome"/>
</dbReference>
<dbReference type="OrthoDB" id="603322at2"/>
<reference evidence="2 3" key="2">
    <citation type="journal article" date="2010" name="Stand. Genomic Sci.">
        <title>Complete genome sequence of Chitinophaga pinensis type strain (UQM 2034).</title>
        <authorList>
            <person name="Glavina Del Rio T."/>
            <person name="Abt B."/>
            <person name="Spring S."/>
            <person name="Lapidus A."/>
            <person name="Nolan M."/>
            <person name="Tice H."/>
            <person name="Copeland A."/>
            <person name="Cheng J.F."/>
            <person name="Chen F."/>
            <person name="Bruce D."/>
            <person name="Goodwin L."/>
            <person name="Pitluck S."/>
            <person name="Ivanova N."/>
            <person name="Mavromatis K."/>
            <person name="Mikhailova N."/>
            <person name="Pati A."/>
            <person name="Chen A."/>
            <person name="Palaniappan K."/>
            <person name="Land M."/>
            <person name="Hauser L."/>
            <person name="Chang Y.J."/>
            <person name="Jeffries C.D."/>
            <person name="Chain P."/>
            <person name="Saunders E."/>
            <person name="Detter J.C."/>
            <person name="Brettin T."/>
            <person name="Rohde M."/>
            <person name="Goker M."/>
            <person name="Bristow J."/>
            <person name="Eisen J.A."/>
            <person name="Markowitz V."/>
            <person name="Hugenholtz P."/>
            <person name="Kyrpides N.C."/>
            <person name="Klenk H.P."/>
            <person name="Lucas S."/>
        </authorList>
    </citation>
    <scope>NUCLEOTIDE SEQUENCE [LARGE SCALE GENOMIC DNA]</scope>
    <source>
        <strain evidence="3">ATCC 43595 / DSM 2588 / LMG 13176 / NBRC 15968 / NCIMB 11800 / UQM 2034</strain>
    </source>
</reference>
<dbReference type="Gene3D" id="2.60.40.740">
    <property type="match status" value="1"/>
</dbReference>
<dbReference type="EMBL" id="CP001699">
    <property type="protein sequence ID" value="ACU62665.1"/>
    <property type="molecule type" value="Genomic_DNA"/>
</dbReference>
<dbReference type="SUPFAM" id="SSF50956">
    <property type="entry name" value="Thermostable phytase (3-phytase)"/>
    <property type="match status" value="1"/>
</dbReference>
<organism evidence="2 3">
    <name type="scientific">Chitinophaga pinensis (strain ATCC 43595 / DSM 2588 / LMG 13176 / NBRC 15968 / NCIMB 11800 / UQM 2034)</name>
    <dbReference type="NCBI Taxonomy" id="485918"/>
    <lineage>
        <taxon>Bacteria</taxon>
        <taxon>Pseudomonadati</taxon>
        <taxon>Bacteroidota</taxon>
        <taxon>Chitinophagia</taxon>
        <taxon>Chitinophagales</taxon>
        <taxon>Chitinophagaceae</taxon>
        <taxon>Chitinophaga</taxon>
    </lineage>
</organism>